<name>A0ABW3RLC3_9SPHI</name>
<reference evidence="2" key="1">
    <citation type="journal article" date="2019" name="Int. J. Syst. Evol. Microbiol.">
        <title>The Global Catalogue of Microorganisms (GCM) 10K type strain sequencing project: providing services to taxonomists for standard genome sequencing and annotation.</title>
        <authorList>
            <consortium name="The Broad Institute Genomics Platform"/>
            <consortium name="The Broad Institute Genome Sequencing Center for Infectious Disease"/>
            <person name="Wu L."/>
            <person name="Ma J."/>
        </authorList>
    </citation>
    <scope>NUCLEOTIDE SEQUENCE [LARGE SCALE GENOMIC DNA]</scope>
    <source>
        <strain evidence="2">CCUG 52468</strain>
    </source>
</reference>
<dbReference type="Pfam" id="PF12566">
    <property type="entry name" value="DUF3748"/>
    <property type="match status" value="1"/>
</dbReference>
<comment type="caution">
    <text evidence="1">The sequence shown here is derived from an EMBL/GenBank/DDBJ whole genome shotgun (WGS) entry which is preliminary data.</text>
</comment>
<dbReference type="Proteomes" id="UP001597205">
    <property type="component" value="Unassembled WGS sequence"/>
</dbReference>
<evidence type="ECO:0000313" key="1">
    <source>
        <dbReference type="EMBL" id="MFD1165538.1"/>
    </source>
</evidence>
<dbReference type="EMBL" id="JBHTKY010000009">
    <property type="protein sequence ID" value="MFD1165538.1"/>
    <property type="molecule type" value="Genomic_DNA"/>
</dbReference>
<protein>
    <submittedName>
        <fullName evidence="1">DUF3748 domain-containing protein</fullName>
    </submittedName>
</protein>
<keyword evidence="2" id="KW-1185">Reference proteome</keyword>
<organism evidence="1 2">
    <name type="scientific">Sphingobacterium daejeonense</name>
    <dbReference type="NCBI Taxonomy" id="371142"/>
    <lineage>
        <taxon>Bacteria</taxon>
        <taxon>Pseudomonadati</taxon>
        <taxon>Bacteroidota</taxon>
        <taxon>Sphingobacteriia</taxon>
        <taxon>Sphingobacteriales</taxon>
        <taxon>Sphingobacteriaceae</taxon>
        <taxon>Sphingobacterium</taxon>
    </lineage>
</organism>
<sequence>MQRIKTLTSSDKGHMLHHNGSFNATDEWIVFDTRNDETKIGETGEIGIVNVKTKEEKIIYLTTDQTVYGPGVGAVSFHPSENRVIFIHGLLDAHKGMPYGMTRRFGMMVDLSSPLKGIPADSRDVTSPYQAGTLRGGSHSHCWSPEGKMISFTYNDEFVSPELRTVGVMVKPDKEIFVDSASGNIQGKYYSAIIADVIAEPEHGSDQISKAFDECWLGNISDDPNPSIVFQGTTKNKDGEDVVEIFLVDIDPQKILQDKGAIGNEGEKIRVPKGIVSKRLSYSENGLSDLRHWLRSSPDGKFVYALAKDKNGFNQIARCEVQTGELKNISNLDFSISSPINIDPKGEKITFIANNNVYLFDLKSLKADKITDFGSDDLPLLGVPVFSRGGSKLAFNQFVEKDGRKNVQIKMIY</sequence>
<proteinExistence type="predicted"/>
<accession>A0ABW3RLC3</accession>
<dbReference type="InterPro" id="IPR022223">
    <property type="entry name" value="DUF3748"/>
</dbReference>
<dbReference type="InterPro" id="IPR011042">
    <property type="entry name" value="6-blade_b-propeller_TolB-like"/>
</dbReference>
<evidence type="ECO:0000313" key="2">
    <source>
        <dbReference type="Proteomes" id="UP001597205"/>
    </source>
</evidence>
<dbReference type="Gene3D" id="2.120.10.30">
    <property type="entry name" value="TolB, C-terminal domain"/>
    <property type="match status" value="1"/>
</dbReference>
<gene>
    <name evidence="1" type="ORF">ACFQ2C_07985</name>
</gene>
<dbReference type="SUPFAM" id="SSF82171">
    <property type="entry name" value="DPP6 N-terminal domain-like"/>
    <property type="match status" value="1"/>
</dbReference>